<dbReference type="EMBL" id="NBSK02000005">
    <property type="protein sequence ID" value="KAJ0208395.1"/>
    <property type="molecule type" value="Genomic_DNA"/>
</dbReference>
<evidence type="ECO:0000313" key="3">
    <source>
        <dbReference type="Proteomes" id="UP000235145"/>
    </source>
</evidence>
<evidence type="ECO:0000256" key="1">
    <source>
        <dbReference type="SAM" id="SignalP"/>
    </source>
</evidence>
<dbReference type="Proteomes" id="UP000235145">
    <property type="component" value="Unassembled WGS sequence"/>
</dbReference>
<dbReference type="AlphaFoldDB" id="A0A9R1VP44"/>
<sequence>MDFYKYIFPFSLVVLSICCSLNPPPPYPIEDYHKSSTASHILAVQNVKWWKTTTLKTVARFPSSPKEERILLDLRLFDVELIDLADLQDIDGVCNVGALVVSEPDWSDYHNHLPMMKRSMSSERSRFNDLQECYLQKAETLGKTSTYTGRKEGRNVKGKDYHDGLKEFQSMLSAFT</sequence>
<comment type="caution">
    <text evidence="2">The sequence shown here is derived from an EMBL/GenBank/DDBJ whole genome shotgun (WGS) entry which is preliminary data.</text>
</comment>
<feature type="signal peptide" evidence="1">
    <location>
        <begin position="1"/>
        <end position="20"/>
    </location>
</feature>
<evidence type="ECO:0000313" key="2">
    <source>
        <dbReference type="EMBL" id="KAJ0208395.1"/>
    </source>
</evidence>
<protein>
    <submittedName>
        <fullName evidence="2">Uncharacterized protein</fullName>
    </submittedName>
</protein>
<reference evidence="2 3" key="1">
    <citation type="journal article" date="2017" name="Nat. Commun.">
        <title>Genome assembly with in vitro proximity ligation data and whole-genome triplication in lettuce.</title>
        <authorList>
            <person name="Reyes-Chin-Wo S."/>
            <person name="Wang Z."/>
            <person name="Yang X."/>
            <person name="Kozik A."/>
            <person name="Arikit S."/>
            <person name="Song C."/>
            <person name="Xia L."/>
            <person name="Froenicke L."/>
            <person name="Lavelle D.O."/>
            <person name="Truco M.J."/>
            <person name="Xia R."/>
            <person name="Zhu S."/>
            <person name="Xu C."/>
            <person name="Xu H."/>
            <person name="Xu X."/>
            <person name="Cox K."/>
            <person name="Korf I."/>
            <person name="Meyers B.C."/>
            <person name="Michelmore R.W."/>
        </authorList>
    </citation>
    <scope>NUCLEOTIDE SEQUENCE [LARGE SCALE GENOMIC DNA]</scope>
    <source>
        <strain evidence="3">cv. Salinas</strain>
        <tissue evidence="2">Seedlings</tissue>
    </source>
</reference>
<feature type="chain" id="PRO_5040510689" evidence="1">
    <location>
        <begin position="21"/>
        <end position="176"/>
    </location>
</feature>
<keyword evidence="1" id="KW-0732">Signal</keyword>
<accession>A0A9R1VP44</accession>
<proteinExistence type="predicted"/>
<keyword evidence="3" id="KW-1185">Reference proteome</keyword>
<gene>
    <name evidence="2" type="ORF">LSAT_V11C500244130</name>
</gene>
<organism evidence="2 3">
    <name type="scientific">Lactuca sativa</name>
    <name type="common">Garden lettuce</name>
    <dbReference type="NCBI Taxonomy" id="4236"/>
    <lineage>
        <taxon>Eukaryota</taxon>
        <taxon>Viridiplantae</taxon>
        <taxon>Streptophyta</taxon>
        <taxon>Embryophyta</taxon>
        <taxon>Tracheophyta</taxon>
        <taxon>Spermatophyta</taxon>
        <taxon>Magnoliopsida</taxon>
        <taxon>eudicotyledons</taxon>
        <taxon>Gunneridae</taxon>
        <taxon>Pentapetalae</taxon>
        <taxon>asterids</taxon>
        <taxon>campanulids</taxon>
        <taxon>Asterales</taxon>
        <taxon>Asteraceae</taxon>
        <taxon>Cichorioideae</taxon>
        <taxon>Cichorieae</taxon>
        <taxon>Lactucinae</taxon>
        <taxon>Lactuca</taxon>
    </lineage>
</organism>
<name>A0A9R1VP44_LACSA</name>